<dbReference type="Gene3D" id="1.10.10.60">
    <property type="entry name" value="Homeodomain-like"/>
    <property type="match status" value="1"/>
</dbReference>
<name>A0ABP4UEF8_9MICO</name>
<dbReference type="EMBL" id="BAAAPL010000002">
    <property type="protein sequence ID" value="GAA1702267.1"/>
    <property type="molecule type" value="Genomic_DNA"/>
</dbReference>
<accession>A0ABP4UEF8</accession>
<evidence type="ECO:0000256" key="4">
    <source>
        <dbReference type="PROSITE-ProRule" id="PRU00335"/>
    </source>
</evidence>
<keyword evidence="3" id="KW-0804">Transcription</keyword>
<dbReference type="Pfam" id="PF00440">
    <property type="entry name" value="TetR_N"/>
    <property type="match status" value="1"/>
</dbReference>
<dbReference type="Proteomes" id="UP001501690">
    <property type="component" value="Unassembled WGS sequence"/>
</dbReference>
<feature type="DNA-binding region" description="H-T-H motif" evidence="4">
    <location>
        <begin position="28"/>
        <end position="47"/>
    </location>
</feature>
<organism evidence="7 8">
    <name type="scientific">Microbacterium sediminicola</name>
    <dbReference type="NCBI Taxonomy" id="415210"/>
    <lineage>
        <taxon>Bacteria</taxon>
        <taxon>Bacillati</taxon>
        <taxon>Actinomycetota</taxon>
        <taxon>Actinomycetes</taxon>
        <taxon>Micrococcales</taxon>
        <taxon>Microbacteriaceae</taxon>
        <taxon>Microbacterium</taxon>
    </lineage>
</organism>
<dbReference type="PROSITE" id="PS50977">
    <property type="entry name" value="HTH_TETR_2"/>
    <property type="match status" value="1"/>
</dbReference>
<evidence type="ECO:0000256" key="5">
    <source>
        <dbReference type="SAM" id="Phobius"/>
    </source>
</evidence>
<dbReference type="InterPro" id="IPR009057">
    <property type="entry name" value="Homeodomain-like_sf"/>
</dbReference>
<keyword evidence="2 4" id="KW-0238">DNA-binding</keyword>
<evidence type="ECO:0000313" key="7">
    <source>
        <dbReference type="EMBL" id="GAA1702267.1"/>
    </source>
</evidence>
<dbReference type="PRINTS" id="PR00455">
    <property type="entry name" value="HTHTETR"/>
</dbReference>
<evidence type="ECO:0000256" key="1">
    <source>
        <dbReference type="ARBA" id="ARBA00023015"/>
    </source>
</evidence>
<dbReference type="PANTHER" id="PTHR30055:SF238">
    <property type="entry name" value="MYCOFACTOCIN BIOSYNTHESIS TRANSCRIPTIONAL REGULATOR MFTR-RELATED"/>
    <property type="match status" value="1"/>
</dbReference>
<feature type="domain" description="HTH tetR-type" evidence="6">
    <location>
        <begin position="5"/>
        <end position="65"/>
    </location>
</feature>
<evidence type="ECO:0000259" key="6">
    <source>
        <dbReference type="PROSITE" id="PS50977"/>
    </source>
</evidence>
<gene>
    <name evidence="7" type="ORF">GCM10009808_20250</name>
</gene>
<evidence type="ECO:0000256" key="2">
    <source>
        <dbReference type="ARBA" id="ARBA00023125"/>
    </source>
</evidence>
<keyword evidence="5" id="KW-0812">Transmembrane</keyword>
<protein>
    <recommendedName>
        <fullName evidence="6">HTH tetR-type domain-containing protein</fullName>
    </recommendedName>
</protein>
<proteinExistence type="predicted"/>
<keyword evidence="5" id="KW-0472">Membrane</keyword>
<keyword evidence="5" id="KW-1133">Transmembrane helix</keyword>
<dbReference type="RefSeq" id="WP_344072190.1">
    <property type="nucleotide sequence ID" value="NZ_BAAAPL010000002.1"/>
</dbReference>
<comment type="caution">
    <text evidence="7">The sequence shown here is derived from an EMBL/GenBank/DDBJ whole genome shotgun (WGS) entry which is preliminary data.</text>
</comment>
<feature type="transmembrane region" description="Helical" evidence="5">
    <location>
        <begin position="136"/>
        <end position="161"/>
    </location>
</feature>
<keyword evidence="8" id="KW-1185">Reference proteome</keyword>
<dbReference type="Gene3D" id="1.10.357.10">
    <property type="entry name" value="Tetracycline Repressor, domain 2"/>
    <property type="match status" value="1"/>
</dbReference>
<dbReference type="SUPFAM" id="SSF46689">
    <property type="entry name" value="Homeodomain-like"/>
    <property type="match status" value="1"/>
</dbReference>
<evidence type="ECO:0000256" key="3">
    <source>
        <dbReference type="ARBA" id="ARBA00023163"/>
    </source>
</evidence>
<dbReference type="PANTHER" id="PTHR30055">
    <property type="entry name" value="HTH-TYPE TRANSCRIPTIONAL REGULATOR RUTR"/>
    <property type="match status" value="1"/>
</dbReference>
<sequence>MTKRERTRRAIRASALELFRARGFDDVTVADVARRAGVTEMTVYRHFATKAALVIDDPYDPLIADAVAARPAEEPAIVAVARGVKDAWRAVPEPDASAVRETLQLVASHPALRSSLDTGTRATEAAIIAALAARGVVASAAAVVAAAVVAGLNAALLAWAVEPVERPLDDAIVGALGALIGGEA</sequence>
<keyword evidence="1" id="KW-0805">Transcription regulation</keyword>
<dbReference type="InterPro" id="IPR001647">
    <property type="entry name" value="HTH_TetR"/>
</dbReference>
<evidence type="ECO:0000313" key="8">
    <source>
        <dbReference type="Proteomes" id="UP001501690"/>
    </source>
</evidence>
<reference evidence="8" key="1">
    <citation type="journal article" date="2019" name="Int. J. Syst. Evol. Microbiol.">
        <title>The Global Catalogue of Microorganisms (GCM) 10K type strain sequencing project: providing services to taxonomists for standard genome sequencing and annotation.</title>
        <authorList>
            <consortium name="The Broad Institute Genomics Platform"/>
            <consortium name="The Broad Institute Genome Sequencing Center for Infectious Disease"/>
            <person name="Wu L."/>
            <person name="Ma J."/>
        </authorList>
    </citation>
    <scope>NUCLEOTIDE SEQUENCE [LARGE SCALE GENOMIC DNA]</scope>
    <source>
        <strain evidence="8">JCM 15577</strain>
    </source>
</reference>
<dbReference type="InterPro" id="IPR050109">
    <property type="entry name" value="HTH-type_TetR-like_transc_reg"/>
</dbReference>